<accession>A0A0K2ANG1</accession>
<dbReference type="KEGG" id="samb:SAM23877_1343"/>
<protein>
    <submittedName>
        <fullName evidence="1">Uncharacterized protein</fullName>
    </submittedName>
</protein>
<gene>
    <name evidence="1" type="ORF">SAM23877_1343</name>
</gene>
<dbReference type="AlphaFoldDB" id="A0A0K2ANG1"/>
<dbReference type="Proteomes" id="UP000061018">
    <property type="component" value="Chromosome"/>
</dbReference>
<evidence type="ECO:0000313" key="2">
    <source>
        <dbReference type="Proteomes" id="UP000061018"/>
    </source>
</evidence>
<organism evidence="1 2">
    <name type="scientific">Streptomyces ambofaciens (strain ATCC 23877 / 3486 / DSM 40053 / JCM 4204 / NBRC 12836 / NRRL B-2516)</name>
    <dbReference type="NCBI Taxonomy" id="278992"/>
    <lineage>
        <taxon>Bacteria</taxon>
        <taxon>Bacillati</taxon>
        <taxon>Actinomycetota</taxon>
        <taxon>Actinomycetes</taxon>
        <taxon>Kitasatosporales</taxon>
        <taxon>Streptomycetaceae</taxon>
        <taxon>Streptomyces</taxon>
    </lineage>
</organism>
<proteinExistence type="predicted"/>
<sequence length="154" mass="16771">MAAGLLDGMDIARHIALVDELCFRPFPAEHGPSDGGAEGPGHFTAVLESSHGLRGGDPAERAVTVEQYEKDRDALYERLALRWGETDPWNLQTVLLRSEREGIPEPWAGLSARARVAYLWEADGTGRWVAVAVADRDATDEVQLLAVVTQEAPP</sequence>
<reference evidence="2" key="1">
    <citation type="journal article" date="2015" name="J. Biotechnol.">
        <title>Complete genome sequence of Streptomyces ambofaciens ATCC 23877, the spiramycin producer.</title>
        <authorList>
            <person name="Thibessard A."/>
            <person name="Haas D."/>
            <person name="Gerbaud C."/>
            <person name="Aigle B."/>
            <person name="Lautru S."/>
            <person name="Pernodet J.L."/>
            <person name="Leblond P."/>
        </authorList>
    </citation>
    <scope>NUCLEOTIDE SEQUENCE [LARGE SCALE GENOMIC DNA]</scope>
    <source>
        <strain evidence="2">ATCC 23877 / 3486 / DSM 40053 / JCM 4204 / NBRC 12836 / NRRL B-2516</strain>
    </source>
</reference>
<evidence type="ECO:0000313" key="1">
    <source>
        <dbReference type="EMBL" id="AKZ54392.1"/>
    </source>
</evidence>
<name>A0A0K2ANG1_STRA7</name>
<dbReference type="STRING" id="1889.SAM40697_1182"/>
<dbReference type="EMBL" id="CP012382">
    <property type="protein sequence ID" value="AKZ54392.1"/>
    <property type="molecule type" value="Genomic_DNA"/>
</dbReference>